<proteinExistence type="predicted"/>
<name>A0A0E9Q521_ANGAN</name>
<protein>
    <submittedName>
        <fullName evidence="1">Uncharacterized protein</fullName>
    </submittedName>
</protein>
<sequence>MHPVTILLLEPQIMIVNVWGLFLTKCVYH</sequence>
<dbReference type="EMBL" id="GBXM01097147">
    <property type="protein sequence ID" value="JAH11430.1"/>
    <property type="molecule type" value="Transcribed_RNA"/>
</dbReference>
<accession>A0A0E9Q521</accession>
<evidence type="ECO:0000313" key="1">
    <source>
        <dbReference type="EMBL" id="JAH11430.1"/>
    </source>
</evidence>
<dbReference type="AlphaFoldDB" id="A0A0E9Q521"/>
<reference evidence="1" key="1">
    <citation type="submission" date="2014-11" db="EMBL/GenBank/DDBJ databases">
        <authorList>
            <person name="Amaro Gonzalez C."/>
        </authorList>
    </citation>
    <scope>NUCLEOTIDE SEQUENCE</scope>
</reference>
<organism evidence="1">
    <name type="scientific">Anguilla anguilla</name>
    <name type="common">European freshwater eel</name>
    <name type="synonym">Muraena anguilla</name>
    <dbReference type="NCBI Taxonomy" id="7936"/>
    <lineage>
        <taxon>Eukaryota</taxon>
        <taxon>Metazoa</taxon>
        <taxon>Chordata</taxon>
        <taxon>Craniata</taxon>
        <taxon>Vertebrata</taxon>
        <taxon>Euteleostomi</taxon>
        <taxon>Actinopterygii</taxon>
        <taxon>Neopterygii</taxon>
        <taxon>Teleostei</taxon>
        <taxon>Anguilliformes</taxon>
        <taxon>Anguillidae</taxon>
        <taxon>Anguilla</taxon>
    </lineage>
</organism>
<reference evidence="1" key="2">
    <citation type="journal article" date="2015" name="Fish Shellfish Immunol.">
        <title>Early steps in the European eel (Anguilla anguilla)-Vibrio vulnificus interaction in the gills: Role of the RtxA13 toxin.</title>
        <authorList>
            <person name="Callol A."/>
            <person name="Pajuelo D."/>
            <person name="Ebbesson L."/>
            <person name="Teles M."/>
            <person name="MacKenzie S."/>
            <person name="Amaro C."/>
        </authorList>
    </citation>
    <scope>NUCLEOTIDE SEQUENCE</scope>
</reference>